<protein>
    <submittedName>
        <fullName evidence="4">Phage major capsid protein</fullName>
    </submittedName>
</protein>
<dbReference type="AlphaFoldDB" id="A0A426QMC7"/>
<feature type="domain" description="Phage capsid-like C-terminal" evidence="3">
    <location>
        <begin position="230"/>
        <end position="508"/>
    </location>
</feature>
<proteinExistence type="predicted"/>
<dbReference type="Pfam" id="PF05065">
    <property type="entry name" value="Phage_capsid"/>
    <property type="match status" value="1"/>
</dbReference>
<name>A0A426QMC7_9GAMM</name>
<dbReference type="InterPro" id="IPR054612">
    <property type="entry name" value="Phage_capsid-like_C"/>
</dbReference>
<evidence type="ECO:0000256" key="2">
    <source>
        <dbReference type="SAM" id="MobiDB-lite"/>
    </source>
</evidence>
<comment type="caution">
    <text evidence="4">The sequence shown here is derived from an EMBL/GenBank/DDBJ whole genome shotgun (WGS) entry which is preliminary data.</text>
</comment>
<evidence type="ECO:0000259" key="3">
    <source>
        <dbReference type="Pfam" id="PF05065"/>
    </source>
</evidence>
<evidence type="ECO:0000313" key="4">
    <source>
        <dbReference type="EMBL" id="RRQ22910.1"/>
    </source>
</evidence>
<dbReference type="Gene3D" id="3.30.2400.10">
    <property type="entry name" value="Major capsid protein gp5"/>
    <property type="match status" value="1"/>
</dbReference>
<comment type="subcellular location">
    <subcellularLocation>
        <location evidence="1">Virion</location>
    </subcellularLocation>
</comment>
<gene>
    <name evidence="4" type="ORF">D6C00_13890</name>
</gene>
<dbReference type="EMBL" id="QZMU01000001">
    <property type="protein sequence ID" value="RRQ22910.1"/>
    <property type="molecule type" value="Genomic_DNA"/>
</dbReference>
<reference evidence="4 5" key="1">
    <citation type="journal article" date="2010" name="Int. J. Syst. Evol. Microbiol.">
        <title>Thiohalobacter thiocyanaticus gen. nov., sp. nov., a moderately halophilic, sulfur-oxidizing gammaproteobacterium from hypersaline lakes, that utilizes thiocyanate.</title>
        <authorList>
            <person name="Sorokin D.Y."/>
            <person name="Kovaleva O.L."/>
            <person name="Tourova T.P."/>
            <person name="Muyzer G."/>
        </authorList>
    </citation>
    <scope>NUCLEOTIDE SEQUENCE [LARGE SCALE GENOMIC DNA]</scope>
    <source>
        <strain evidence="4 5">Hrh1</strain>
    </source>
</reference>
<evidence type="ECO:0000256" key="1">
    <source>
        <dbReference type="ARBA" id="ARBA00004328"/>
    </source>
</evidence>
<sequence>MMPAATANREARVQPDLPSPASPYRPSFDIWHAAASTEPEPGRMPRACHHLPPRPPIQTDWRYKVNIKSLIQQRNEVVARATAILDTADADDRELTTDEQREYDAAVSKTQEINQQIEAERAKPQSPRFEDGAVPVHLVQQDGDRPIFQRTQPSAEPPGDAGTPRIEAAMPRVSLKSFSNNLQGRNAAYAAGQWLKATLLQDSQAYTWCQSHGLHPDIMAASGTSPNTAGGALVPTELDNAIIDLREQYGLARRIMRVLPMTSNAVDIPRSTGKLAAHFVGENSSGTESDASWDNVQLNAKKLMVLTRMSSEISEDAIITLADWFASDIAYAFALKEDECAFLGDGTSTYGGMTGALVKAVDGSHGKAKVQAASGHDTLGEIDSDDLIKLMAVVPKYAKPGSRWYCSPTAEELVFNAIKVGAGGNTRNTLGDSDMPMFLGYPIEVTDLMADDAAATYNDSVMVAFGNLEQAATLGDRRGIRVQSTADKYWEEDQIGVKGTERFDINVHDLGSDSRKSPFAVLVGQS</sequence>
<dbReference type="NCBIfam" id="TIGR01554">
    <property type="entry name" value="major_cap_HK97"/>
    <property type="match status" value="1"/>
</dbReference>
<dbReference type="Proteomes" id="UP000287798">
    <property type="component" value="Unassembled WGS sequence"/>
</dbReference>
<evidence type="ECO:0000313" key="5">
    <source>
        <dbReference type="Proteomes" id="UP000287798"/>
    </source>
</evidence>
<accession>A0A426QMC7</accession>
<dbReference type="SUPFAM" id="SSF56563">
    <property type="entry name" value="Major capsid protein gp5"/>
    <property type="match status" value="1"/>
</dbReference>
<organism evidence="4 5">
    <name type="scientific">Thiohalobacter thiocyanaticus</name>
    <dbReference type="NCBI Taxonomy" id="585455"/>
    <lineage>
        <taxon>Bacteria</taxon>
        <taxon>Pseudomonadati</taxon>
        <taxon>Pseudomonadota</taxon>
        <taxon>Gammaproteobacteria</taxon>
        <taxon>Thiohalobacterales</taxon>
        <taxon>Thiohalobacteraceae</taxon>
        <taxon>Thiohalobacter</taxon>
    </lineage>
</organism>
<feature type="region of interest" description="Disordered" evidence="2">
    <location>
        <begin position="1"/>
        <end position="25"/>
    </location>
</feature>
<dbReference type="InterPro" id="IPR024455">
    <property type="entry name" value="Phage_capsid"/>
</dbReference>
<keyword evidence="5" id="KW-1185">Reference proteome</keyword>